<dbReference type="GO" id="GO:0003677">
    <property type="term" value="F:DNA binding"/>
    <property type="evidence" value="ECO:0007669"/>
    <property type="project" value="UniProtKB-KW"/>
</dbReference>
<comment type="caution">
    <text evidence="6">The sequence shown here is derived from an EMBL/GenBank/DDBJ whole genome shotgun (WGS) entry which is preliminary data.</text>
</comment>
<dbReference type="Gene3D" id="4.10.240.10">
    <property type="entry name" value="Zn(2)-C6 fungal-type DNA-binding domain"/>
    <property type="match status" value="1"/>
</dbReference>
<dbReference type="AlphaFoldDB" id="A0AAN6IW61"/>
<feature type="compositionally biased region" description="Acidic residues" evidence="5">
    <location>
        <begin position="217"/>
        <end position="229"/>
    </location>
</feature>
<feature type="region of interest" description="Disordered" evidence="5">
    <location>
        <begin position="319"/>
        <end position="355"/>
    </location>
</feature>
<dbReference type="InterPro" id="IPR001138">
    <property type="entry name" value="Zn2Cys6_DnaBD"/>
</dbReference>
<dbReference type="GO" id="GO:0008270">
    <property type="term" value="F:zinc ion binding"/>
    <property type="evidence" value="ECO:0007669"/>
    <property type="project" value="InterPro"/>
</dbReference>
<evidence type="ECO:0000256" key="2">
    <source>
        <dbReference type="ARBA" id="ARBA00023125"/>
    </source>
</evidence>
<dbReference type="Proteomes" id="UP001161757">
    <property type="component" value="Unassembled WGS sequence"/>
</dbReference>
<organism evidence="6 7">
    <name type="scientific">Exophiala dermatitidis</name>
    <name type="common">Black yeast-like fungus</name>
    <name type="synonym">Wangiella dermatitidis</name>
    <dbReference type="NCBI Taxonomy" id="5970"/>
    <lineage>
        <taxon>Eukaryota</taxon>
        <taxon>Fungi</taxon>
        <taxon>Dikarya</taxon>
        <taxon>Ascomycota</taxon>
        <taxon>Pezizomycotina</taxon>
        <taxon>Eurotiomycetes</taxon>
        <taxon>Chaetothyriomycetidae</taxon>
        <taxon>Chaetothyriales</taxon>
        <taxon>Herpotrichiellaceae</taxon>
        <taxon>Exophiala</taxon>
    </lineage>
</organism>
<protein>
    <recommendedName>
        <fullName evidence="8">Zn(2)-C6 fungal-type domain-containing protein</fullName>
    </recommendedName>
</protein>
<keyword evidence="2" id="KW-0238">DNA-binding</keyword>
<sequence length="355" mass="39015">MAKCSTSYKDLFDYSYYSSFFPTTTYLPQPSCSRVFIRRLPKCLPPACYSRVLFYQTSSVSVVSSHQISARDLFITRSVFTERVAINTLSDSATLLLLIKLSTRDLLLPDQPSVTLLSPFSHPITISLKCPDAMATQVMSQSSTGNAGNGGDKRPSRPSGQKGNRAHRDRCTRCILARKGCDGVKPVCGRCRRHPDRCVWPDGRPSRTQLLQMQAEQAEEEGEEEEEQGENNANEHEEVAAEGQGAAPEQEELRGADAAGVPLRGDVVYNGYVDDIDDGPEVLARGQPVPGDGNHLARRALSQSSELREEVRLRVLASTRAYLGQGPEEGVGGEEAEEAEDDDDDDDNDDDDEEL</sequence>
<feature type="compositionally biased region" description="Polar residues" evidence="5">
    <location>
        <begin position="137"/>
        <end position="146"/>
    </location>
</feature>
<dbReference type="InterPro" id="IPR036864">
    <property type="entry name" value="Zn2-C6_fun-type_DNA-bd_sf"/>
</dbReference>
<dbReference type="SUPFAM" id="SSF57701">
    <property type="entry name" value="Zn2/Cys6 DNA-binding domain"/>
    <property type="match status" value="1"/>
</dbReference>
<evidence type="ECO:0000256" key="1">
    <source>
        <dbReference type="ARBA" id="ARBA00023015"/>
    </source>
</evidence>
<keyword evidence="1" id="KW-0805">Transcription regulation</keyword>
<keyword evidence="4" id="KW-0539">Nucleus</keyword>
<feature type="region of interest" description="Disordered" evidence="5">
    <location>
        <begin position="137"/>
        <end position="168"/>
    </location>
</feature>
<accession>A0AAN6IW61</accession>
<dbReference type="EMBL" id="JAJGCB010000014">
    <property type="protein sequence ID" value="KAJ8989431.1"/>
    <property type="molecule type" value="Genomic_DNA"/>
</dbReference>
<dbReference type="CDD" id="cd00067">
    <property type="entry name" value="GAL4"/>
    <property type="match status" value="1"/>
</dbReference>
<proteinExistence type="predicted"/>
<dbReference type="GO" id="GO:0000981">
    <property type="term" value="F:DNA-binding transcription factor activity, RNA polymerase II-specific"/>
    <property type="evidence" value="ECO:0007669"/>
    <property type="project" value="InterPro"/>
</dbReference>
<feature type="region of interest" description="Disordered" evidence="5">
    <location>
        <begin position="211"/>
        <end position="260"/>
    </location>
</feature>
<feature type="region of interest" description="Disordered" evidence="5">
    <location>
        <begin position="279"/>
        <end position="306"/>
    </location>
</feature>
<keyword evidence="3" id="KW-0804">Transcription</keyword>
<gene>
    <name evidence="6" type="ORF">HRR80_006666</name>
</gene>
<reference evidence="6" key="1">
    <citation type="submission" date="2023-01" db="EMBL/GenBank/DDBJ databases">
        <title>Exophiala dermititidis isolated from Cystic Fibrosis Patient.</title>
        <authorList>
            <person name="Kurbessoian T."/>
            <person name="Crocker A."/>
            <person name="Murante D."/>
            <person name="Hogan D.A."/>
            <person name="Stajich J.E."/>
        </authorList>
    </citation>
    <scope>NUCLEOTIDE SEQUENCE</scope>
    <source>
        <strain evidence="6">Ex8</strain>
    </source>
</reference>
<evidence type="ECO:0000313" key="6">
    <source>
        <dbReference type="EMBL" id="KAJ8989431.1"/>
    </source>
</evidence>
<evidence type="ECO:0000313" key="7">
    <source>
        <dbReference type="Proteomes" id="UP001161757"/>
    </source>
</evidence>
<feature type="compositionally biased region" description="Acidic residues" evidence="5">
    <location>
        <begin position="331"/>
        <end position="355"/>
    </location>
</feature>
<evidence type="ECO:0000256" key="4">
    <source>
        <dbReference type="ARBA" id="ARBA00023242"/>
    </source>
</evidence>
<evidence type="ECO:0000256" key="5">
    <source>
        <dbReference type="SAM" id="MobiDB-lite"/>
    </source>
</evidence>
<evidence type="ECO:0008006" key="8">
    <source>
        <dbReference type="Google" id="ProtNLM"/>
    </source>
</evidence>
<name>A0AAN6IW61_EXODE</name>
<evidence type="ECO:0000256" key="3">
    <source>
        <dbReference type="ARBA" id="ARBA00023163"/>
    </source>
</evidence>